<keyword evidence="1" id="KW-1133">Transmembrane helix</keyword>
<evidence type="ECO:0000313" key="2">
    <source>
        <dbReference type="EMBL" id="PIT69155.1"/>
    </source>
</evidence>
<feature type="transmembrane region" description="Helical" evidence="1">
    <location>
        <begin position="80"/>
        <end position="103"/>
    </location>
</feature>
<reference evidence="2 3" key="1">
    <citation type="submission" date="2017-06" db="EMBL/GenBank/DDBJ databases">
        <title>Draft genome of Bartonella tribocorum C635.</title>
        <authorList>
            <person name="Hadjadj L."/>
            <person name="Jiyipong T."/>
            <person name="Diene S.M."/>
            <person name="Morand S."/>
            <person name="Rolain J.-M."/>
        </authorList>
    </citation>
    <scope>NUCLEOTIDE SEQUENCE [LARGE SCALE GENOMIC DNA]</scope>
    <source>
        <strain evidence="2 3">C635</strain>
    </source>
</reference>
<gene>
    <name evidence="2" type="ORF">CEV08_06665</name>
</gene>
<feature type="transmembrane region" description="Helical" evidence="1">
    <location>
        <begin position="115"/>
        <end position="134"/>
    </location>
</feature>
<dbReference type="Proteomes" id="UP000230791">
    <property type="component" value="Unassembled WGS sequence"/>
</dbReference>
<name>A0A2M6USI4_9HYPH</name>
<sequence length="151" mass="17275">MFLLSNFDEGAMSFDGVFLPSLVLLGFVSLFLSFIYVSARIAMKRFGFTKKAVFRNMLFFFLMVLVSQLIYGAAERLDMSWFSIPWVFSVLWGLVLALIYRGVKHFGVFWPRASNEWGAICILVFLVRVIIDFFDKGMSCFGAMLGRGLKE</sequence>
<comment type="caution">
    <text evidence="2">The sequence shown here is derived from an EMBL/GenBank/DDBJ whole genome shotgun (WGS) entry which is preliminary data.</text>
</comment>
<protein>
    <submittedName>
        <fullName evidence="2">Uncharacterized protein</fullName>
    </submittedName>
</protein>
<dbReference type="AlphaFoldDB" id="A0A2M6USI4"/>
<evidence type="ECO:0000256" key="1">
    <source>
        <dbReference type="SAM" id="Phobius"/>
    </source>
</evidence>
<evidence type="ECO:0000313" key="3">
    <source>
        <dbReference type="Proteomes" id="UP000230791"/>
    </source>
</evidence>
<accession>A0A2M6USI4</accession>
<dbReference type="EMBL" id="NJPP01000025">
    <property type="protein sequence ID" value="PIT69155.1"/>
    <property type="molecule type" value="Genomic_DNA"/>
</dbReference>
<organism evidence="2 3">
    <name type="scientific">Bartonella tribocorum</name>
    <dbReference type="NCBI Taxonomy" id="85701"/>
    <lineage>
        <taxon>Bacteria</taxon>
        <taxon>Pseudomonadati</taxon>
        <taxon>Pseudomonadota</taxon>
        <taxon>Alphaproteobacteria</taxon>
        <taxon>Hyphomicrobiales</taxon>
        <taxon>Bartonellaceae</taxon>
        <taxon>Bartonella</taxon>
    </lineage>
</organism>
<keyword evidence="1" id="KW-0812">Transmembrane</keyword>
<proteinExistence type="predicted"/>
<feature type="transmembrane region" description="Helical" evidence="1">
    <location>
        <begin position="57"/>
        <end position="74"/>
    </location>
</feature>
<feature type="transmembrane region" description="Helical" evidence="1">
    <location>
        <begin position="17"/>
        <end position="37"/>
    </location>
</feature>
<keyword evidence="1" id="KW-0472">Membrane</keyword>